<dbReference type="SUPFAM" id="SSF51735">
    <property type="entry name" value="NAD(P)-binding Rossmann-fold domains"/>
    <property type="match status" value="1"/>
</dbReference>
<evidence type="ECO:0000256" key="1">
    <source>
        <dbReference type="ARBA" id="ARBA00001539"/>
    </source>
</evidence>
<dbReference type="EMBL" id="SLUN01000009">
    <property type="protein sequence ID" value="TCL70764.1"/>
    <property type="molecule type" value="Genomic_DNA"/>
</dbReference>
<reference evidence="10 11" key="1">
    <citation type="submission" date="2019-03" db="EMBL/GenBank/DDBJ databases">
        <title>Genomic Encyclopedia of Type Strains, Phase IV (KMG-IV): sequencing the most valuable type-strain genomes for metagenomic binning, comparative biology and taxonomic classification.</title>
        <authorList>
            <person name="Goeker M."/>
        </authorList>
    </citation>
    <scope>NUCLEOTIDE SEQUENCE [LARGE SCALE GENOMIC DNA]</scope>
    <source>
        <strain evidence="10 11">LX-B</strain>
    </source>
</reference>
<comment type="catalytic activity">
    <reaction evidence="1 8">
        <text>dTDP-alpha-D-glucose = dTDP-4-dehydro-6-deoxy-alpha-D-glucose + H2O</text>
        <dbReference type="Rhea" id="RHEA:17221"/>
        <dbReference type="ChEBI" id="CHEBI:15377"/>
        <dbReference type="ChEBI" id="CHEBI:57477"/>
        <dbReference type="ChEBI" id="CHEBI:57649"/>
        <dbReference type="EC" id="4.2.1.46"/>
    </reaction>
</comment>
<evidence type="ECO:0000256" key="4">
    <source>
        <dbReference type="ARBA" id="ARBA00011990"/>
    </source>
</evidence>
<evidence type="ECO:0000256" key="2">
    <source>
        <dbReference type="ARBA" id="ARBA00001911"/>
    </source>
</evidence>
<dbReference type="GO" id="GO:0008460">
    <property type="term" value="F:dTDP-glucose 4,6-dehydratase activity"/>
    <property type="evidence" value="ECO:0007669"/>
    <property type="project" value="UniProtKB-EC"/>
</dbReference>
<keyword evidence="7 8" id="KW-0456">Lyase</keyword>
<evidence type="ECO:0000259" key="9">
    <source>
        <dbReference type="Pfam" id="PF16363"/>
    </source>
</evidence>
<dbReference type="FunFam" id="3.40.50.720:FF:000304">
    <property type="entry name" value="UDP-glucose 4,6-dehydratase"/>
    <property type="match status" value="1"/>
</dbReference>
<sequence length="320" mass="36369">MKLLITGGAGFIGSNFLYYMREKYPDYHLINLDKLTYAGNLENLGGLAADPHYRFVRADVSDRNQVEPLFQMGLDGVIHFAAESHVDRSIGRPEIFVTTNILGTQVLLDLIRQYRVGRYLQISTDEVYGSLGPTGYFTEETPLAPNSPYSASKAAADLLVRAAHHTFNLPVLITRCSNNYGPYQFPEKLIPLMIARALVGKKLLVYGDGLNVRDWLHVRDHCRAIDMVFHNGAVGEIYNIGGNQERSNQEIVKLILAELGQPESLIEYVKDRPGHDRRYAIDAAKIRRELGWTPQIDFETGLRETIRWYTENRDWLEKRG</sequence>
<name>A0A4R1RWE3_HYDET</name>
<dbReference type="CDD" id="cd05246">
    <property type="entry name" value="dTDP_GD_SDR_e"/>
    <property type="match status" value="1"/>
</dbReference>
<keyword evidence="6" id="KW-0520">NAD</keyword>
<dbReference type="InterPro" id="IPR016040">
    <property type="entry name" value="NAD(P)-bd_dom"/>
</dbReference>
<comment type="cofactor">
    <cofactor evidence="2 8">
        <name>NAD(+)</name>
        <dbReference type="ChEBI" id="CHEBI:57540"/>
    </cofactor>
</comment>
<dbReference type="Gene3D" id="3.40.50.720">
    <property type="entry name" value="NAD(P)-binding Rossmann-like Domain"/>
    <property type="match status" value="1"/>
</dbReference>
<dbReference type="NCBIfam" id="TIGR01181">
    <property type="entry name" value="dTDP_gluc_dehyt"/>
    <property type="match status" value="1"/>
</dbReference>
<dbReference type="AlphaFoldDB" id="A0A4R1RWE3"/>
<dbReference type="Gene3D" id="3.90.25.10">
    <property type="entry name" value="UDP-galactose 4-epimerase, domain 1"/>
    <property type="match status" value="1"/>
</dbReference>
<comment type="caution">
    <text evidence="10">The sequence shown here is derived from an EMBL/GenBank/DDBJ whole genome shotgun (WGS) entry which is preliminary data.</text>
</comment>
<organism evidence="10 11">
    <name type="scientific">Hydrogenispora ethanolica</name>
    <dbReference type="NCBI Taxonomy" id="1082276"/>
    <lineage>
        <taxon>Bacteria</taxon>
        <taxon>Bacillati</taxon>
        <taxon>Bacillota</taxon>
        <taxon>Hydrogenispora</taxon>
    </lineage>
</organism>
<dbReference type="GO" id="GO:0009225">
    <property type="term" value="P:nucleotide-sugar metabolic process"/>
    <property type="evidence" value="ECO:0007669"/>
    <property type="project" value="InterPro"/>
</dbReference>
<dbReference type="Proteomes" id="UP000295008">
    <property type="component" value="Unassembled WGS sequence"/>
</dbReference>
<evidence type="ECO:0000256" key="3">
    <source>
        <dbReference type="ARBA" id="ARBA00008178"/>
    </source>
</evidence>
<keyword evidence="11" id="KW-1185">Reference proteome</keyword>
<dbReference type="RefSeq" id="WP_132014039.1">
    <property type="nucleotide sequence ID" value="NZ_SLUN01000009.1"/>
</dbReference>
<evidence type="ECO:0000256" key="5">
    <source>
        <dbReference type="ARBA" id="ARBA00016977"/>
    </source>
</evidence>
<dbReference type="InterPro" id="IPR036291">
    <property type="entry name" value="NAD(P)-bd_dom_sf"/>
</dbReference>
<comment type="similarity">
    <text evidence="3 8">Belongs to the NAD(P)-dependent epimerase/dehydratase family. dTDP-glucose dehydratase subfamily.</text>
</comment>
<evidence type="ECO:0000256" key="7">
    <source>
        <dbReference type="ARBA" id="ARBA00023239"/>
    </source>
</evidence>
<dbReference type="Pfam" id="PF16363">
    <property type="entry name" value="GDP_Man_Dehyd"/>
    <property type="match status" value="1"/>
</dbReference>
<evidence type="ECO:0000313" key="11">
    <source>
        <dbReference type="Proteomes" id="UP000295008"/>
    </source>
</evidence>
<dbReference type="OrthoDB" id="9811743at2"/>
<evidence type="ECO:0000256" key="6">
    <source>
        <dbReference type="ARBA" id="ARBA00023027"/>
    </source>
</evidence>
<accession>A0A4R1RWE3</accession>
<feature type="domain" description="NAD(P)-binding" evidence="9">
    <location>
        <begin position="4"/>
        <end position="305"/>
    </location>
</feature>
<evidence type="ECO:0000313" key="10">
    <source>
        <dbReference type="EMBL" id="TCL70764.1"/>
    </source>
</evidence>
<dbReference type="PANTHER" id="PTHR43000">
    <property type="entry name" value="DTDP-D-GLUCOSE 4,6-DEHYDRATASE-RELATED"/>
    <property type="match status" value="1"/>
</dbReference>
<dbReference type="EC" id="4.2.1.46" evidence="4 8"/>
<evidence type="ECO:0000256" key="8">
    <source>
        <dbReference type="RuleBase" id="RU004473"/>
    </source>
</evidence>
<proteinExistence type="inferred from homology"/>
<gene>
    <name evidence="10" type="ORF">EDC14_100981</name>
</gene>
<dbReference type="InterPro" id="IPR005888">
    <property type="entry name" value="dTDP_Gluc_deHydtase"/>
</dbReference>
<protein>
    <recommendedName>
        <fullName evidence="5 8">dTDP-glucose 4,6-dehydratase</fullName>
        <ecNumber evidence="4 8">4.2.1.46</ecNumber>
    </recommendedName>
</protein>